<dbReference type="Gene3D" id="1.10.4100.10">
    <property type="entry name" value="2-methylcitrate dehydratase PrpD"/>
    <property type="match status" value="1"/>
</dbReference>
<dbReference type="InterPro" id="IPR045336">
    <property type="entry name" value="MmgE_PrpD_N"/>
</dbReference>
<evidence type="ECO:0000259" key="1">
    <source>
        <dbReference type="Pfam" id="PF03972"/>
    </source>
</evidence>
<keyword evidence="3" id="KW-1185">Reference proteome</keyword>
<organism evidence="2 3">
    <name type="scientific">Mesorhizobium huakuii</name>
    <dbReference type="NCBI Taxonomy" id="28104"/>
    <lineage>
        <taxon>Bacteria</taxon>
        <taxon>Pseudomonadati</taxon>
        <taxon>Pseudomonadota</taxon>
        <taxon>Alphaproteobacteria</taxon>
        <taxon>Hyphomicrobiales</taxon>
        <taxon>Phyllobacteriaceae</taxon>
        <taxon>Mesorhizobium</taxon>
    </lineage>
</organism>
<sequence length="85" mass="8783">MWLIDEHSSVVGAAMANSAAARALDIDEGHRGAEGHAGAGVIPAAWEWASTSETMAAIALGYKSPCVWQALGLRKQSIHMPLGAG</sequence>
<evidence type="ECO:0000313" key="2">
    <source>
        <dbReference type="EMBL" id="WQB96959.1"/>
    </source>
</evidence>
<evidence type="ECO:0000313" key="3">
    <source>
        <dbReference type="Proteomes" id="UP001322481"/>
    </source>
</evidence>
<name>A0ABZ0VKU2_9HYPH</name>
<dbReference type="RefSeq" id="WP_027033296.1">
    <property type="nucleotide sequence ID" value="NZ_CP139858.1"/>
</dbReference>
<gene>
    <name evidence="2" type="ORF">U0R22_001057</name>
</gene>
<dbReference type="Pfam" id="PF03972">
    <property type="entry name" value="MmgE_PrpD_N"/>
    <property type="match status" value="1"/>
</dbReference>
<protein>
    <submittedName>
        <fullName evidence="2">MmgE/PrpD family protein</fullName>
    </submittedName>
</protein>
<accession>A0ABZ0VKU2</accession>
<dbReference type="EMBL" id="CP139858">
    <property type="protein sequence ID" value="WQB96959.1"/>
    <property type="molecule type" value="Genomic_DNA"/>
</dbReference>
<dbReference type="InterPro" id="IPR036148">
    <property type="entry name" value="MmgE/PrpD_sf"/>
</dbReference>
<dbReference type="SUPFAM" id="SSF103378">
    <property type="entry name" value="2-methylcitrate dehydratase PrpD"/>
    <property type="match status" value="1"/>
</dbReference>
<feature type="domain" description="MmgE/PrpD N-terminal" evidence="1">
    <location>
        <begin position="3"/>
        <end position="62"/>
    </location>
</feature>
<dbReference type="InterPro" id="IPR042183">
    <property type="entry name" value="MmgE/PrpD_sf_1"/>
</dbReference>
<dbReference type="GeneID" id="66686238"/>
<reference evidence="2 3" key="1">
    <citation type="submission" date="2023-11" db="EMBL/GenBank/DDBJ databases">
        <authorList>
            <person name="Panchal A.K."/>
            <person name="Meaney J.S."/>
            <person name="Karas B.J."/>
            <person name="diCenzo G.C."/>
        </authorList>
    </citation>
    <scope>NUCLEOTIDE SEQUENCE [LARGE SCALE GENOMIC DNA]</scope>
    <source>
        <strain evidence="2 3">NZP2235</strain>
    </source>
</reference>
<dbReference type="Proteomes" id="UP001322481">
    <property type="component" value="Chromosome"/>
</dbReference>
<proteinExistence type="predicted"/>